<protein>
    <submittedName>
        <fullName evidence="1">Uncharacterized protein</fullName>
    </submittedName>
</protein>
<sequence>SQTGHLMEVSTLRAADLDETPSGLDLAQRFEFTRAYRLREKYLSCMSSSVKFCQEGEGNFGEPPNISDFPEFSRAGRPPRFCSKQPGGGHAAPTNISVSVCMCEIRSHAFIGAILSSRPPLRRDISIMKQCCASRLTFEDL</sequence>
<feature type="non-terminal residue" evidence="1">
    <location>
        <position position="1"/>
    </location>
</feature>
<evidence type="ECO:0000313" key="2">
    <source>
        <dbReference type="Proteomes" id="UP000316079"/>
    </source>
</evidence>
<organism evidence="1 2">
    <name type="scientific">Danionella cerebrum</name>
    <dbReference type="NCBI Taxonomy" id="2873325"/>
    <lineage>
        <taxon>Eukaryota</taxon>
        <taxon>Metazoa</taxon>
        <taxon>Chordata</taxon>
        <taxon>Craniata</taxon>
        <taxon>Vertebrata</taxon>
        <taxon>Euteleostomi</taxon>
        <taxon>Actinopterygii</taxon>
        <taxon>Neopterygii</taxon>
        <taxon>Teleostei</taxon>
        <taxon>Ostariophysi</taxon>
        <taxon>Cypriniformes</taxon>
        <taxon>Danionidae</taxon>
        <taxon>Danioninae</taxon>
        <taxon>Danionella</taxon>
    </lineage>
</organism>
<name>A0A553QC41_9TELE</name>
<evidence type="ECO:0000313" key="1">
    <source>
        <dbReference type="EMBL" id="TRY87511.1"/>
    </source>
</evidence>
<keyword evidence="2" id="KW-1185">Reference proteome</keyword>
<proteinExistence type="predicted"/>
<comment type="caution">
    <text evidence="1">The sequence shown here is derived from an EMBL/GenBank/DDBJ whole genome shotgun (WGS) entry which is preliminary data.</text>
</comment>
<reference evidence="1 2" key="1">
    <citation type="journal article" date="2019" name="Sci. Data">
        <title>Hybrid genome assembly and annotation of Danionella translucida.</title>
        <authorList>
            <person name="Kadobianskyi M."/>
            <person name="Schulze L."/>
            <person name="Schuelke M."/>
            <person name="Judkewitz B."/>
        </authorList>
    </citation>
    <scope>NUCLEOTIDE SEQUENCE [LARGE SCALE GENOMIC DNA]</scope>
    <source>
        <strain evidence="1 2">Bolton</strain>
    </source>
</reference>
<dbReference type="Proteomes" id="UP000316079">
    <property type="component" value="Unassembled WGS sequence"/>
</dbReference>
<dbReference type="EMBL" id="SRMA01026122">
    <property type="protein sequence ID" value="TRY87511.1"/>
    <property type="molecule type" value="Genomic_DNA"/>
</dbReference>
<dbReference type="AlphaFoldDB" id="A0A553QC41"/>
<accession>A0A553QC41</accession>
<gene>
    <name evidence="1" type="ORF">DNTS_014737</name>
</gene>